<dbReference type="RefSeq" id="WP_269309894.1">
    <property type="nucleotide sequence ID" value="NZ_CP098242.1"/>
</dbReference>
<keyword evidence="6" id="KW-1185">Reference proteome</keyword>
<dbReference type="PANTHER" id="PTHR30408:SF13">
    <property type="entry name" value="TYPE I RESTRICTION ENZYME HINDI SPECIFICITY SUBUNIT"/>
    <property type="match status" value="1"/>
</dbReference>
<evidence type="ECO:0000256" key="1">
    <source>
        <dbReference type="ARBA" id="ARBA00010923"/>
    </source>
</evidence>
<reference evidence="5" key="1">
    <citation type="journal article" date="2022" name="Front. Microbiol.">
        <title>New perspectives on an old grouping: The genomic and phenotypic variability of Oxalobacter formigenes and the implications for calcium oxalate stone prevention.</title>
        <authorList>
            <person name="Chmiel J.A."/>
            <person name="Carr C."/>
            <person name="Stuivenberg G.A."/>
            <person name="Venema R."/>
            <person name="Chanyi R.M."/>
            <person name="Al K.F."/>
            <person name="Giguere D."/>
            <person name="Say H."/>
            <person name="Akouris P.P."/>
            <person name="Dominguez Romero S.A."/>
            <person name="Kwong A."/>
            <person name="Tai V."/>
            <person name="Koval S.F."/>
            <person name="Razvi H."/>
            <person name="Bjazevic J."/>
            <person name="Burton J.P."/>
        </authorList>
    </citation>
    <scope>NUCLEOTIDE SEQUENCE</scope>
    <source>
        <strain evidence="5">WoOx3</strain>
    </source>
</reference>
<dbReference type="Pfam" id="PF01420">
    <property type="entry name" value="Methylase_S"/>
    <property type="match status" value="2"/>
</dbReference>
<dbReference type="GO" id="GO:0003677">
    <property type="term" value="F:DNA binding"/>
    <property type="evidence" value="ECO:0007669"/>
    <property type="project" value="UniProtKB-KW"/>
</dbReference>
<accession>A0A9E9P482</accession>
<keyword evidence="5" id="KW-0378">Hydrolase</keyword>
<dbReference type="PANTHER" id="PTHR30408">
    <property type="entry name" value="TYPE-1 RESTRICTION ENZYME ECOKI SPECIFICITY PROTEIN"/>
    <property type="match status" value="1"/>
</dbReference>
<dbReference type="GO" id="GO:0004519">
    <property type="term" value="F:endonuclease activity"/>
    <property type="evidence" value="ECO:0007669"/>
    <property type="project" value="UniProtKB-KW"/>
</dbReference>
<dbReference type="CDD" id="cd17288">
    <property type="entry name" value="RMtype1_S_LlaAI06ORF1089P_TRD1-CR1_like"/>
    <property type="match status" value="1"/>
</dbReference>
<evidence type="ECO:0000313" key="6">
    <source>
        <dbReference type="Proteomes" id="UP001156215"/>
    </source>
</evidence>
<feature type="domain" description="Type I restriction modification DNA specificity" evidence="4">
    <location>
        <begin position="230"/>
        <end position="375"/>
    </location>
</feature>
<keyword evidence="5" id="KW-0540">Nuclease</keyword>
<dbReference type="AlphaFoldDB" id="A0A9E9P482"/>
<dbReference type="REBASE" id="679575">
    <property type="entry name" value="S2.OviOx3ORF4070P"/>
</dbReference>
<dbReference type="Gene3D" id="3.90.220.20">
    <property type="entry name" value="DNA methylase specificity domains"/>
    <property type="match status" value="2"/>
</dbReference>
<dbReference type="GO" id="GO:0009307">
    <property type="term" value="P:DNA restriction-modification system"/>
    <property type="evidence" value="ECO:0007669"/>
    <property type="project" value="UniProtKB-KW"/>
</dbReference>
<comment type="similarity">
    <text evidence="1">Belongs to the type-I restriction system S methylase family.</text>
</comment>
<dbReference type="KEGG" id="ovb:NB640_04060"/>
<evidence type="ECO:0000259" key="4">
    <source>
        <dbReference type="Pfam" id="PF01420"/>
    </source>
</evidence>
<dbReference type="EMBL" id="CP098242">
    <property type="protein sequence ID" value="WAW10828.1"/>
    <property type="molecule type" value="Genomic_DNA"/>
</dbReference>
<keyword evidence="3" id="KW-0238">DNA-binding</keyword>
<keyword evidence="5" id="KW-0255">Endonuclease</keyword>
<dbReference type="SUPFAM" id="SSF116734">
    <property type="entry name" value="DNA methylase specificity domain"/>
    <property type="match status" value="2"/>
</dbReference>
<gene>
    <name evidence="5" type="ORF">NB640_04060</name>
</gene>
<dbReference type="InterPro" id="IPR052021">
    <property type="entry name" value="Type-I_RS_S_subunit"/>
</dbReference>
<sequence>MSKIRIGNSFDKQDTTMTQGWKPVRIGDICKTNQQTYSVSEKWSFVNYLDTGNITENRINEIQYLVTGKNTLPSRARRKVYIDDILYSTVRPNQRHYGIIKDMLPNMLVSTGFAVISVDKAVADSDFLYYYLSQDDVVENLHAIGEQSVSAYPSIKPSDIESLELMLPPLEEQREIGRILRVLDDKLSNNTAINHHLEQMAQAIFKSWFVDFEPFADSEFIDSEFGKIPMGWQVGTLSELITVKYGKDHKKLANGSIPVFGSGGIMRFVDIALYRNESVLIPRKGTLNNVIYVNQPFWSVDTMFYTEMNRLNLAKFVYFFVRSKDLASMNTGAAVPSMTTEILNTLPVVIPPDEELARFEEIVGTQFAQIQDNLRENDTLSFLRDTLLSRLMSGELSVANHAAK</sequence>
<name>A0A9E9P482_9BURK</name>
<proteinExistence type="inferred from homology"/>
<dbReference type="GO" id="GO:0016787">
    <property type="term" value="F:hydrolase activity"/>
    <property type="evidence" value="ECO:0007669"/>
    <property type="project" value="UniProtKB-KW"/>
</dbReference>
<dbReference type="EC" id="3.1.21.-" evidence="5"/>
<evidence type="ECO:0000256" key="2">
    <source>
        <dbReference type="ARBA" id="ARBA00022747"/>
    </source>
</evidence>
<dbReference type="Proteomes" id="UP001156215">
    <property type="component" value="Chromosome"/>
</dbReference>
<evidence type="ECO:0000313" key="5">
    <source>
        <dbReference type="EMBL" id="WAW10828.1"/>
    </source>
</evidence>
<organism evidence="5 6">
    <name type="scientific">Oxalobacter vibrioformis</name>
    <dbReference type="NCBI Taxonomy" id="933080"/>
    <lineage>
        <taxon>Bacteria</taxon>
        <taxon>Pseudomonadati</taxon>
        <taxon>Pseudomonadota</taxon>
        <taxon>Betaproteobacteria</taxon>
        <taxon>Burkholderiales</taxon>
        <taxon>Oxalobacteraceae</taxon>
        <taxon>Oxalobacter</taxon>
    </lineage>
</organism>
<dbReference type="InterPro" id="IPR044946">
    <property type="entry name" value="Restrct_endonuc_typeI_TRD_sf"/>
</dbReference>
<keyword evidence="2" id="KW-0680">Restriction system</keyword>
<dbReference type="InterPro" id="IPR000055">
    <property type="entry name" value="Restrct_endonuc_typeI_TRD"/>
</dbReference>
<evidence type="ECO:0000256" key="3">
    <source>
        <dbReference type="ARBA" id="ARBA00023125"/>
    </source>
</evidence>
<feature type="domain" description="Type I restriction modification DNA specificity" evidence="4">
    <location>
        <begin position="20"/>
        <end position="199"/>
    </location>
</feature>
<protein>
    <submittedName>
        <fullName evidence="5">Restriction endonuclease subunit S</fullName>
        <ecNumber evidence="5">3.1.21.-</ecNumber>
    </submittedName>
</protein>